<proteinExistence type="predicted"/>
<evidence type="ECO:0000313" key="3">
    <source>
        <dbReference type="Proteomes" id="UP000706926"/>
    </source>
</evidence>
<dbReference type="PANTHER" id="PTHR43649:SF30">
    <property type="entry name" value="ABC TRANSPORTER SUBSTRATE-BINDING PROTEIN"/>
    <property type="match status" value="1"/>
</dbReference>
<dbReference type="GeneID" id="95407804"/>
<dbReference type="PROSITE" id="PS51257">
    <property type="entry name" value="PROKAR_LIPOPROTEIN"/>
    <property type="match status" value="1"/>
</dbReference>
<keyword evidence="1" id="KW-0732">Signal</keyword>
<dbReference type="Gene3D" id="3.40.190.10">
    <property type="entry name" value="Periplasmic binding protein-like II"/>
    <property type="match status" value="1"/>
</dbReference>
<protein>
    <submittedName>
        <fullName evidence="2">Multiple sugar transport system substrate-binding protein</fullName>
    </submittedName>
</protein>
<sequence length="437" mass="47768">MFKHFKRLALPLVAALLLGVVSACSGSSGKEGASGTDQTASGKRVTITAWHGASGESAKFLDNIVKKYNESQSNATVKLVFVDTDNMVTKLTAAAAGKALPEVGMLMWPMWLGPLKDVVKPLDEFIQAEPDKWNEDDFLNGLIDGNVRFDGVTYGIPIETNNRALYYNKKLFNEAGVTPPKTWDELVEAAQKLTDPAKKRWGMSLPTTQGGALDAAWAPFLWQAGGEYVNAEGTELQFNGEGGRAATQFFADLINKHKVASLSPPQNGFQSGMIAMSITGPWSIPTLNANEKLDYGIAPLPEGTKGKATILGGTNNFIFKTTPEKEKAAWDFLTWLSTPENTAEFAVGYGSIPIRKSSSDIAAWKEFVKENPDIQVHIDGYQYGRYQPFNVLTLTEITEVITSHIEAAMHNKETAEEAMQKAYEESKPLLKTWSSSK</sequence>
<reference evidence="2 3" key="1">
    <citation type="submission" date="2021-03" db="EMBL/GenBank/DDBJ databases">
        <title>Genomic Encyclopedia of Type Strains, Phase IV (KMG-IV): sequencing the most valuable type-strain genomes for metagenomic binning, comparative biology and taxonomic classification.</title>
        <authorList>
            <person name="Goeker M."/>
        </authorList>
    </citation>
    <scope>NUCLEOTIDE SEQUENCE [LARGE SCALE GENOMIC DNA]</scope>
    <source>
        <strain evidence="2 3">DSM 15596</strain>
    </source>
</reference>
<gene>
    <name evidence="2" type="ORF">J2Z18_005963</name>
</gene>
<dbReference type="PANTHER" id="PTHR43649">
    <property type="entry name" value="ARABINOSE-BINDING PROTEIN-RELATED"/>
    <property type="match status" value="1"/>
</dbReference>
<name>A0ABS4FLD6_9BACL</name>
<dbReference type="EMBL" id="JAGGKI010000031">
    <property type="protein sequence ID" value="MBP1896822.1"/>
    <property type="molecule type" value="Genomic_DNA"/>
</dbReference>
<feature type="signal peptide" evidence="1">
    <location>
        <begin position="1"/>
        <end position="23"/>
    </location>
</feature>
<dbReference type="InterPro" id="IPR050490">
    <property type="entry name" value="Bact_solute-bd_prot1"/>
</dbReference>
<dbReference type="RefSeq" id="WP_210095704.1">
    <property type="nucleotide sequence ID" value="NZ_BOSA01000003.1"/>
</dbReference>
<dbReference type="Proteomes" id="UP000706926">
    <property type="component" value="Unassembled WGS sequence"/>
</dbReference>
<dbReference type="InterPro" id="IPR006059">
    <property type="entry name" value="SBP"/>
</dbReference>
<accession>A0ABS4FLD6</accession>
<dbReference type="CDD" id="cd14748">
    <property type="entry name" value="PBP2_UgpB"/>
    <property type="match status" value="1"/>
</dbReference>
<dbReference type="Pfam" id="PF13416">
    <property type="entry name" value="SBP_bac_8"/>
    <property type="match status" value="1"/>
</dbReference>
<comment type="caution">
    <text evidence="2">The sequence shown here is derived from an EMBL/GenBank/DDBJ whole genome shotgun (WGS) entry which is preliminary data.</text>
</comment>
<keyword evidence="2" id="KW-0813">Transport</keyword>
<evidence type="ECO:0000313" key="2">
    <source>
        <dbReference type="EMBL" id="MBP1896822.1"/>
    </source>
</evidence>
<dbReference type="SUPFAM" id="SSF53850">
    <property type="entry name" value="Periplasmic binding protein-like II"/>
    <property type="match status" value="1"/>
</dbReference>
<evidence type="ECO:0000256" key="1">
    <source>
        <dbReference type="SAM" id="SignalP"/>
    </source>
</evidence>
<feature type="chain" id="PRO_5046425202" evidence="1">
    <location>
        <begin position="24"/>
        <end position="437"/>
    </location>
</feature>
<organism evidence="2 3">
    <name type="scientific">Paenibacillus lactis</name>
    <dbReference type="NCBI Taxonomy" id="228574"/>
    <lineage>
        <taxon>Bacteria</taxon>
        <taxon>Bacillati</taxon>
        <taxon>Bacillota</taxon>
        <taxon>Bacilli</taxon>
        <taxon>Bacillales</taxon>
        <taxon>Paenibacillaceae</taxon>
        <taxon>Paenibacillus</taxon>
    </lineage>
</organism>
<keyword evidence="3" id="KW-1185">Reference proteome</keyword>
<keyword evidence="2" id="KW-0762">Sugar transport</keyword>